<dbReference type="GO" id="GO:0055085">
    <property type="term" value="P:transmembrane transport"/>
    <property type="evidence" value="ECO:0007669"/>
    <property type="project" value="TreeGrafter"/>
</dbReference>
<dbReference type="Pfam" id="PF01594">
    <property type="entry name" value="AI-2E_transport"/>
    <property type="match status" value="1"/>
</dbReference>
<feature type="transmembrane region" description="Helical" evidence="6">
    <location>
        <begin position="187"/>
        <end position="214"/>
    </location>
</feature>
<evidence type="ECO:0000256" key="4">
    <source>
        <dbReference type="ARBA" id="ARBA00022989"/>
    </source>
</evidence>
<feature type="transmembrane region" description="Helical" evidence="6">
    <location>
        <begin position="46"/>
        <end position="66"/>
    </location>
</feature>
<protein>
    <recommendedName>
        <fullName evidence="9">Transport protein</fullName>
    </recommendedName>
</protein>
<feature type="transmembrane region" description="Helical" evidence="6">
    <location>
        <begin position="78"/>
        <end position="96"/>
    </location>
</feature>
<dbReference type="eggNOG" id="COG0628">
    <property type="taxonomic scope" value="Bacteria"/>
</dbReference>
<sequence length="386" mass="42495">MEKSHEDNHQDSNQAQQNSKLADIPSIKWILLLAVIYTLYFAQSLIIPMVLTILVALLLSPLVTLLKRVHVPRSISSIVLLAMLAAPFTLIGLQLIEPAQKWAKLIPKVSVHLTQQVESISDAFEKQQNEELVKAKPPKKVGFFDWFSSDEDKPQIKPKESTSDVVNEHIKQGGMELVLEALGAAPIFLAQILVSAILILFLLIFGPSLFNAFVKELPSEDKRLKAIRLVSMTQAQLSRYITTVSVINLGLGLSTALVLYFIGLEDALLWGVMVGILNFIPYVGSVIGVLILTLAGMVQYGVNVAVLVPLGAYLALNMLESQVITPTVLGRNMVINPLIVMLWLLICGWLWGLSGILLSVPLLVCIKIALSELGVWKNWLRIIEAG</sequence>
<accession>K6YU18</accession>
<dbReference type="EMBL" id="BAEO01000049">
    <property type="protein sequence ID" value="GAC20208.1"/>
    <property type="molecule type" value="Genomic_DNA"/>
</dbReference>
<dbReference type="InterPro" id="IPR002549">
    <property type="entry name" value="AI-2E-like"/>
</dbReference>
<feature type="transmembrane region" description="Helical" evidence="6">
    <location>
        <begin position="21"/>
        <end position="40"/>
    </location>
</feature>
<keyword evidence="4 6" id="KW-1133">Transmembrane helix</keyword>
<dbReference type="STRING" id="493475.GARC_3249"/>
<keyword evidence="8" id="KW-1185">Reference proteome</keyword>
<feature type="transmembrane region" description="Helical" evidence="6">
    <location>
        <begin position="268"/>
        <end position="293"/>
    </location>
</feature>
<comment type="caution">
    <text evidence="7">The sequence shown here is derived from an EMBL/GenBank/DDBJ whole genome shotgun (WGS) entry which is preliminary data.</text>
</comment>
<evidence type="ECO:0000313" key="8">
    <source>
        <dbReference type="Proteomes" id="UP000006327"/>
    </source>
</evidence>
<name>K6YU18_9ALTE</name>
<dbReference type="RefSeq" id="WP_007621923.1">
    <property type="nucleotide sequence ID" value="NZ_BAEO01000049.1"/>
</dbReference>
<dbReference type="PANTHER" id="PTHR21716">
    <property type="entry name" value="TRANSMEMBRANE PROTEIN"/>
    <property type="match status" value="1"/>
</dbReference>
<dbReference type="GO" id="GO:0016020">
    <property type="term" value="C:membrane"/>
    <property type="evidence" value="ECO:0007669"/>
    <property type="project" value="UniProtKB-SubCell"/>
</dbReference>
<reference evidence="7 8" key="1">
    <citation type="journal article" date="2017" name="Antonie Van Leeuwenhoek">
        <title>Rhizobium rhizosphaerae sp. nov., a novel species isolated from rice rhizosphere.</title>
        <authorList>
            <person name="Zhao J.J."/>
            <person name="Zhang J."/>
            <person name="Zhang R.J."/>
            <person name="Zhang C.W."/>
            <person name="Yin H.Q."/>
            <person name="Zhang X.X."/>
        </authorList>
    </citation>
    <scope>NUCLEOTIDE SEQUENCE [LARGE SCALE GENOMIC DNA]</scope>
    <source>
        <strain evidence="7 8">BSs20135</strain>
    </source>
</reference>
<gene>
    <name evidence="7" type="ORF">GARC_3249</name>
</gene>
<feature type="transmembrane region" description="Helical" evidence="6">
    <location>
        <begin position="339"/>
        <end position="370"/>
    </location>
</feature>
<dbReference type="AlphaFoldDB" id="K6YU18"/>
<keyword evidence="3 6" id="KW-0812">Transmembrane</keyword>
<organism evidence="7 8">
    <name type="scientific">Paraglaciecola arctica BSs20135</name>
    <dbReference type="NCBI Taxonomy" id="493475"/>
    <lineage>
        <taxon>Bacteria</taxon>
        <taxon>Pseudomonadati</taxon>
        <taxon>Pseudomonadota</taxon>
        <taxon>Gammaproteobacteria</taxon>
        <taxon>Alteromonadales</taxon>
        <taxon>Alteromonadaceae</taxon>
        <taxon>Paraglaciecola</taxon>
    </lineage>
</organism>
<evidence type="ECO:0000256" key="2">
    <source>
        <dbReference type="ARBA" id="ARBA00009773"/>
    </source>
</evidence>
<comment type="subcellular location">
    <subcellularLocation>
        <location evidence="1">Membrane</location>
        <topology evidence="1">Multi-pass membrane protein</topology>
    </subcellularLocation>
</comment>
<proteinExistence type="inferred from homology"/>
<feature type="transmembrane region" description="Helical" evidence="6">
    <location>
        <begin position="300"/>
        <end position="319"/>
    </location>
</feature>
<comment type="similarity">
    <text evidence="2">Belongs to the autoinducer-2 exporter (AI-2E) (TC 2.A.86) family.</text>
</comment>
<dbReference type="OrthoDB" id="9799225at2"/>
<dbReference type="PANTHER" id="PTHR21716:SF16">
    <property type="entry name" value="BLL1467 PROTEIN"/>
    <property type="match status" value="1"/>
</dbReference>
<evidence type="ECO:0008006" key="9">
    <source>
        <dbReference type="Google" id="ProtNLM"/>
    </source>
</evidence>
<evidence type="ECO:0000313" key="7">
    <source>
        <dbReference type="EMBL" id="GAC20208.1"/>
    </source>
</evidence>
<evidence type="ECO:0000256" key="6">
    <source>
        <dbReference type="SAM" id="Phobius"/>
    </source>
</evidence>
<evidence type="ECO:0000256" key="3">
    <source>
        <dbReference type="ARBA" id="ARBA00022692"/>
    </source>
</evidence>
<feature type="transmembrane region" description="Helical" evidence="6">
    <location>
        <begin position="240"/>
        <end position="262"/>
    </location>
</feature>
<evidence type="ECO:0000256" key="1">
    <source>
        <dbReference type="ARBA" id="ARBA00004141"/>
    </source>
</evidence>
<evidence type="ECO:0000256" key="5">
    <source>
        <dbReference type="ARBA" id="ARBA00023136"/>
    </source>
</evidence>
<keyword evidence="5 6" id="KW-0472">Membrane</keyword>
<dbReference type="Proteomes" id="UP000006327">
    <property type="component" value="Unassembled WGS sequence"/>
</dbReference>